<feature type="region of interest" description="Disordered" evidence="1">
    <location>
        <begin position="110"/>
        <end position="194"/>
    </location>
</feature>
<sequence length="194" mass="20496">MTSSIGGVVTGAVSDWLEDGTPPLTANPGYRSDFVDGYKHPQQLFARAEEIARQFPQIAEIVYLPHRTNGYQRKAQATIGGTGQSAVVVNSAAWGHEGGNDVTVEFVHRGGGEPAARGRGDRHGGARGAGHERQRRAGQHRRRGGAGVANPVAGADRPGASVPQQRRHRRRGADHRPGGADRLPGPEAGRRTGG</sequence>
<dbReference type="AlphaFoldDB" id="A0A372FRY2"/>
<dbReference type="OrthoDB" id="5240362at2"/>
<comment type="caution">
    <text evidence="2">The sequence shown here is derived from an EMBL/GenBank/DDBJ whole genome shotgun (WGS) entry which is preliminary data.</text>
</comment>
<keyword evidence="3" id="KW-1185">Reference proteome</keyword>
<dbReference type="RefSeq" id="WP_117230839.1">
    <property type="nucleotide sequence ID" value="NZ_CP061725.1"/>
</dbReference>
<gene>
    <name evidence="2" type="ORF">D0Q02_27225</name>
</gene>
<dbReference type="Proteomes" id="UP000262621">
    <property type="component" value="Unassembled WGS sequence"/>
</dbReference>
<dbReference type="EMBL" id="QVFU01000055">
    <property type="protein sequence ID" value="RFS43525.1"/>
    <property type="molecule type" value="Genomic_DNA"/>
</dbReference>
<organism evidence="2 3">
    <name type="scientific">Micromonospora craniellae</name>
    <dbReference type="NCBI Taxonomy" id="2294034"/>
    <lineage>
        <taxon>Bacteria</taxon>
        <taxon>Bacillati</taxon>
        <taxon>Actinomycetota</taxon>
        <taxon>Actinomycetes</taxon>
        <taxon>Micromonosporales</taxon>
        <taxon>Micromonosporaceae</taxon>
        <taxon>Micromonospora</taxon>
    </lineage>
</organism>
<feature type="compositionally biased region" description="Basic residues" evidence="1">
    <location>
        <begin position="133"/>
        <end position="144"/>
    </location>
</feature>
<accession>A0A372FRY2</accession>
<evidence type="ECO:0000313" key="2">
    <source>
        <dbReference type="EMBL" id="RFS43525.1"/>
    </source>
</evidence>
<evidence type="ECO:0000256" key="1">
    <source>
        <dbReference type="SAM" id="MobiDB-lite"/>
    </source>
</evidence>
<name>A0A372FRY2_9ACTN</name>
<proteinExistence type="predicted"/>
<protein>
    <submittedName>
        <fullName evidence="2">Uncharacterized protein</fullName>
    </submittedName>
</protein>
<evidence type="ECO:0000313" key="3">
    <source>
        <dbReference type="Proteomes" id="UP000262621"/>
    </source>
</evidence>
<reference evidence="2 3" key="1">
    <citation type="submission" date="2018-08" db="EMBL/GenBank/DDBJ databases">
        <title>Verrucosispora craniellae sp. nov., isolated from a marine sponge in the South China Sea.</title>
        <authorList>
            <person name="Li L."/>
            <person name="Lin H.W."/>
        </authorList>
    </citation>
    <scope>NUCLEOTIDE SEQUENCE [LARGE SCALE GENOMIC DNA]</scope>
    <source>
        <strain evidence="2 3">LHW63014</strain>
    </source>
</reference>
<feature type="compositionally biased region" description="Basic and acidic residues" evidence="1">
    <location>
        <begin position="110"/>
        <end position="132"/>
    </location>
</feature>